<dbReference type="InterPro" id="IPR036890">
    <property type="entry name" value="HATPase_C_sf"/>
</dbReference>
<dbReference type="InterPro" id="IPR050267">
    <property type="entry name" value="Anti-sigma-factor_SerPK"/>
</dbReference>
<reference evidence="2" key="1">
    <citation type="journal article" date="2019" name="Int. J. Syst. Evol. Microbiol.">
        <title>The Global Catalogue of Microorganisms (GCM) 10K type strain sequencing project: providing services to taxonomists for standard genome sequencing and annotation.</title>
        <authorList>
            <consortium name="The Broad Institute Genomics Platform"/>
            <consortium name="The Broad Institute Genome Sequencing Center for Infectious Disease"/>
            <person name="Wu L."/>
            <person name="Ma J."/>
        </authorList>
    </citation>
    <scope>NUCLEOTIDE SEQUENCE [LARGE SCALE GENOMIC DNA]</scope>
    <source>
        <strain evidence="2">JCM 17440</strain>
    </source>
</reference>
<name>A0ABP8C0W8_9ACTN</name>
<dbReference type="Proteomes" id="UP001501710">
    <property type="component" value="Unassembled WGS sequence"/>
</dbReference>
<protein>
    <recommendedName>
        <fullName evidence="3">Histidine kinase/HSP90-like ATPase domain-containing protein</fullName>
    </recommendedName>
</protein>
<organism evidence="1 2">
    <name type="scientific">Actinomadura meridiana</name>
    <dbReference type="NCBI Taxonomy" id="559626"/>
    <lineage>
        <taxon>Bacteria</taxon>
        <taxon>Bacillati</taxon>
        <taxon>Actinomycetota</taxon>
        <taxon>Actinomycetes</taxon>
        <taxon>Streptosporangiales</taxon>
        <taxon>Thermomonosporaceae</taxon>
        <taxon>Actinomadura</taxon>
    </lineage>
</organism>
<accession>A0ABP8C0W8</accession>
<sequence>MALAMEVVSLGGPCPQRLTPGGACAWRLPEDERGPALARRLLHQTMDGLGLGRDVIEDGKLAVSEIATNALQHGGPPPELWVWARTVPAPQLVVSVFDGARKALPQPSNGDLLDDHGKGLGLVGEFTAGWGCDLTRSRVAEPAVSGKAVWFALPIPRVRPGRELRVHPATAAQCLLLCITRRGFPGMRTSDVHGVSVLVLPGLNVWVHPQHFCWQDGPDRYLRRPLIDLQETAEHIVRQLDAIPVRK</sequence>
<evidence type="ECO:0008006" key="3">
    <source>
        <dbReference type="Google" id="ProtNLM"/>
    </source>
</evidence>
<gene>
    <name evidence="1" type="ORF">GCM10022254_29370</name>
</gene>
<keyword evidence="2" id="KW-1185">Reference proteome</keyword>
<dbReference type="PANTHER" id="PTHR35526:SF3">
    <property type="entry name" value="ANTI-SIGMA-F FACTOR RSBW"/>
    <property type="match status" value="1"/>
</dbReference>
<dbReference type="Gene3D" id="3.30.565.10">
    <property type="entry name" value="Histidine kinase-like ATPase, C-terminal domain"/>
    <property type="match status" value="1"/>
</dbReference>
<dbReference type="EMBL" id="BAABAS010000006">
    <property type="protein sequence ID" value="GAA4231642.1"/>
    <property type="molecule type" value="Genomic_DNA"/>
</dbReference>
<evidence type="ECO:0000313" key="2">
    <source>
        <dbReference type="Proteomes" id="UP001501710"/>
    </source>
</evidence>
<evidence type="ECO:0000313" key="1">
    <source>
        <dbReference type="EMBL" id="GAA4231642.1"/>
    </source>
</evidence>
<proteinExistence type="predicted"/>
<dbReference type="PANTHER" id="PTHR35526">
    <property type="entry name" value="ANTI-SIGMA-F FACTOR RSBW-RELATED"/>
    <property type="match status" value="1"/>
</dbReference>
<comment type="caution">
    <text evidence="1">The sequence shown here is derived from an EMBL/GenBank/DDBJ whole genome shotgun (WGS) entry which is preliminary data.</text>
</comment>